<accession>X6MCR2</accession>
<dbReference type="SMART" id="SM00248">
    <property type="entry name" value="ANK"/>
    <property type="match status" value="1"/>
</dbReference>
<feature type="repeat" description="ANK" evidence="1">
    <location>
        <begin position="1484"/>
        <end position="1516"/>
    </location>
</feature>
<dbReference type="PROSITE" id="PS50077">
    <property type="entry name" value="HEAT_REPEAT"/>
    <property type="match status" value="1"/>
</dbReference>
<evidence type="ECO:0000256" key="2">
    <source>
        <dbReference type="PROSITE-ProRule" id="PRU00103"/>
    </source>
</evidence>
<evidence type="ECO:0000313" key="4">
    <source>
        <dbReference type="EMBL" id="ETO10825.1"/>
    </source>
</evidence>
<keyword evidence="5" id="KW-1185">Reference proteome</keyword>
<dbReference type="InterPro" id="IPR021133">
    <property type="entry name" value="HEAT_type_2"/>
</dbReference>
<name>X6MCR2_RETFI</name>
<dbReference type="Gene3D" id="1.25.10.10">
    <property type="entry name" value="Leucine-rich Repeat Variant"/>
    <property type="match status" value="2"/>
</dbReference>
<dbReference type="Pfam" id="PF05729">
    <property type="entry name" value="NACHT"/>
    <property type="match status" value="1"/>
</dbReference>
<dbReference type="InterPro" id="IPR036770">
    <property type="entry name" value="Ankyrin_rpt-contain_sf"/>
</dbReference>
<feature type="repeat" description="HEAT" evidence="2">
    <location>
        <begin position="1011"/>
        <end position="1049"/>
    </location>
</feature>
<dbReference type="Pfam" id="PF13606">
    <property type="entry name" value="Ank_3"/>
    <property type="match status" value="1"/>
</dbReference>
<dbReference type="PANTHER" id="PTHR46844:SF1">
    <property type="entry name" value="SLR5058 PROTEIN"/>
    <property type="match status" value="1"/>
</dbReference>
<keyword evidence="1" id="KW-0040">ANK repeat</keyword>
<dbReference type="PROSITE" id="PS50088">
    <property type="entry name" value="ANK_REPEAT"/>
    <property type="match status" value="1"/>
</dbReference>
<dbReference type="SUPFAM" id="SSF48371">
    <property type="entry name" value="ARM repeat"/>
    <property type="match status" value="1"/>
</dbReference>
<reference evidence="4 5" key="1">
    <citation type="journal article" date="2013" name="Curr. Biol.">
        <title>The Genome of the Foraminiferan Reticulomyxa filosa.</title>
        <authorList>
            <person name="Glockner G."/>
            <person name="Hulsmann N."/>
            <person name="Schleicher M."/>
            <person name="Noegel A.A."/>
            <person name="Eichinger L."/>
            <person name="Gallinger C."/>
            <person name="Pawlowski J."/>
            <person name="Sierra R."/>
            <person name="Euteneuer U."/>
            <person name="Pillet L."/>
            <person name="Moustafa A."/>
            <person name="Platzer M."/>
            <person name="Groth M."/>
            <person name="Szafranski K."/>
            <person name="Schliwa M."/>
        </authorList>
    </citation>
    <scope>NUCLEOTIDE SEQUENCE [LARGE SCALE GENOMIC DNA]</scope>
</reference>
<dbReference type="InterPro" id="IPR007111">
    <property type="entry name" value="NACHT_NTPase"/>
</dbReference>
<feature type="domain" description="NACHT" evidence="3">
    <location>
        <begin position="88"/>
        <end position="198"/>
    </location>
</feature>
<dbReference type="SUPFAM" id="SSF52540">
    <property type="entry name" value="P-loop containing nucleoside triphosphate hydrolases"/>
    <property type="match status" value="1"/>
</dbReference>
<evidence type="ECO:0000313" key="5">
    <source>
        <dbReference type="Proteomes" id="UP000023152"/>
    </source>
</evidence>
<dbReference type="InterPro" id="IPR027417">
    <property type="entry name" value="P-loop_NTPase"/>
</dbReference>
<dbReference type="Proteomes" id="UP000023152">
    <property type="component" value="Unassembled WGS sequence"/>
</dbReference>
<sequence length="1905" mass="224613">MIHEAITKKLKDYYKSQDKLVPLFDDPEQSIYTCYIRLILLDQKRFQQRKEQWTNTLDYSLICGTGKEKMEVQDIWNVKESDLEVHHISICGEAGSGKSVLTQRIAHLWANDQMWNNQFQWLLHIPFRKIVGIFENNKNKNENNIKDQWLKIMKELNIPQWNANDTNIVYSKNGLLILDGFDEIANELNKKPGIQQWLQYYYSMSLDFNHKIFKAMFMPIFKNISNRYNDYHNHAEMLIRKLDDNSHLKLLSHTPLYLRLFCYFTRQQIIKGQEEEKKEEVQTKSGLDELNNISISKLYEKLLECYMKWNWIKFNGTKDKSNEQDMFNLFKMEMDYLSHIAWEGLKCGQTIISCEIQQKVLNIIINKYPRKHISVMSQWSRIYSFGFLQGQESMNPSHPIDSIYFPHLTFQEWFSAYYLVNCLYQSNKTKEHQEVCSILMNQQIEPKYSVMIPFMAGILYNNIESGKDSSGSGLLYFWKSLYSSPPQLVPIHQMMLCIRYTKSSFLSSQLQDCHNTVIHSFKLWFISWFNFDKDKFAFYESNRIVSRPLDDVIEMYLPTLQYTLIHPDIHLCIISQLIKFKEWVLEIQSDSIFNEEIRDMLYLLSFLCISTETSDIVLQCFESLFSRLENTDFDHLYEIISMRLKEDQFDSIIKFLKTKLPKEKRFTRREVAYSFRAIAPKLNKRQVSDIFQFLVSGLNREKNDLLSYAEVLVEIAVKLDEKLNDVFKYLTKISIKIPDWPVFRTLLIKTYDGKLKEGVFEYLINGLDNEDRNFSAEVLKEISMKLKEEHLNITLQCLKRKFNSKNQDIASVFENIAIKLNKEQLPIFFQSLTDGLEDKCERVRYHCAKCLVKLLKKWNQVQLNNAFKCLMNRLNENTDRIYITSIKKILMQLNDKNLDIAFQYLIDRLDNSKKNVCNICANLLAAASTQWNQTQLNNTFKCLLNISNEDFHWTYTYSIEKILIQLKGEYLDSAFQCLIDRLYNNNRYIREMCVDLLAASIQWNKVQLNILFMNLMKVSKDKNKHVRYSCAKSIQKLLLQLNDEQINNKQMNNVFIYLINGFKDKNKNVQYSCAESLGKIANKLNRIQLNIAFQLMIKKLDDKNEDILVRISCAESLGRIAMKLSKTQLNDTLKCLMNGLNDESENGFVHKYCAYSIEKILMKLRKIDENTCISMSFKQLLETILTKFKKKQFNNTLMLLFNGLKDENESISFSYVKELEKFLLKLNGKQFSTAFDFLVNGLSDENTNAYHLRSDIVNITVLQLNQGQTDRALKYLLDGLNEDIYIYRLCTSALETLESKLNKRQLNKTIKGLLNALNHEDCDACYLYMTLLGKLVIKLNEEELYLCTKHCLQIFKENIGVDPILSRTSNNMWQRVIMDMLKRDIPGQSELIAFGLWTYNPCIQFNFNNNIDPNAFNRLLQCCKKQGIEWGFPTEWKWDVDDAIPYPCCNNFINTNKTKGSDMSRLKFVLEHHNIDINDVFNEYGYTPLLLAIHYKHWDVTRYCIEQGAWIDARGGAFDKVTLQTPVECIVKKIIKEKKNDKMCKWILKQRTIYPMKQIEYAIDYVKDKLIDEDGVSKKIDDTSYETLLVEGATFLLGENQKGLQEILMNKSLLYWGASRNVVLIKPENCKKQRFDKGWHPIPFLAVRIFLLFEMCVELKQKGTNKIKLPKNRTFGQVYEKGVRELQVQLTTYWDCLTTELFEEECPELIDDWVCNVIDRLMNLKPVSKNEFCEMSLVVGHEDHCIYLSLCKIFKFILVRIDNRWMETIPSNTHNIENENKLIQSYLIAYFQSNGSKINKNKEWLKDYIKNGIKLRKSKCKKSMKHLYCDNKKLSPPREGNLSLIVKEWPFRPIQIDAQNCYLRNHNIGYRIRVGDVLYKWFRDQECKSFVFSRSNYNKAIVVEK</sequence>
<evidence type="ECO:0000259" key="3">
    <source>
        <dbReference type="Pfam" id="PF05729"/>
    </source>
</evidence>
<comment type="caution">
    <text evidence="4">The sequence shown here is derived from an EMBL/GenBank/DDBJ whole genome shotgun (WGS) entry which is preliminary data.</text>
</comment>
<dbReference type="Gene3D" id="3.40.50.300">
    <property type="entry name" value="P-loop containing nucleotide triphosphate hydrolases"/>
    <property type="match status" value="1"/>
</dbReference>
<dbReference type="InterPro" id="IPR016024">
    <property type="entry name" value="ARM-type_fold"/>
</dbReference>
<evidence type="ECO:0000256" key="1">
    <source>
        <dbReference type="PROSITE-ProRule" id="PRU00023"/>
    </source>
</evidence>
<dbReference type="PANTHER" id="PTHR46844">
    <property type="entry name" value="SLR5058 PROTEIN"/>
    <property type="match status" value="1"/>
</dbReference>
<dbReference type="Gene3D" id="1.25.40.20">
    <property type="entry name" value="Ankyrin repeat-containing domain"/>
    <property type="match status" value="1"/>
</dbReference>
<proteinExistence type="predicted"/>
<gene>
    <name evidence="4" type="ORF">RFI_26550</name>
</gene>
<organism evidence="4 5">
    <name type="scientific">Reticulomyxa filosa</name>
    <dbReference type="NCBI Taxonomy" id="46433"/>
    <lineage>
        <taxon>Eukaryota</taxon>
        <taxon>Sar</taxon>
        <taxon>Rhizaria</taxon>
        <taxon>Retaria</taxon>
        <taxon>Foraminifera</taxon>
        <taxon>Monothalamids</taxon>
        <taxon>Reticulomyxidae</taxon>
        <taxon>Reticulomyxa</taxon>
    </lineage>
</organism>
<protein>
    <recommendedName>
        <fullName evidence="3">NACHT domain-containing protein</fullName>
    </recommendedName>
</protein>
<dbReference type="InterPro" id="IPR002110">
    <property type="entry name" value="Ankyrin_rpt"/>
</dbReference>
<dbReference type="SUPFAM" id="SSF48403">
    <property type="entry name" value="Ankyrin repeat"/>
    <property type="match status" value="1"/>
</dbReference>
<dbReference type="InterPro" id="IPR011989">
    <property type="entry name" value="ARM-like"/>
</dbReference>
<dbReference type="EMBL" id="ASPP01023090">
    <property type="protein sequence ID" value="ETO10825.1"/>
    <property type="molecule type" value="Genomic_DNA"/>
</dbReference>